<dbReference type="InterPro" id="IPR038389">
    <property type="entry name" value="PSMG2_sf"/>
</dbReference>
<keyword evidence="2" id="KW-1185">Reference proteome</keyword>
<dbReference type="AlphaFoldDB" id="A0A7H0H8B5"/>
<dbReference type="Gene3D" id="3.40.50.10900">
    <property type="entry name" value="PAC-like subunit"/>
    <property type="match status" value="1"/>
</dbReference>
<dbReference type="InterPro" id="IPR019151">
    <property type="entry name" value="Proteasome_assmbl_chaperone_2"/>
</dbReference>
<dbReference type="RefSeq" id="WP_187721880.1">
    <property type="nucleotide sequence ID" value="NZ_CP060789.1"/>
</dbReference>
<dbReference type="KEGG" id="tdf:H9L22_05280"/>
<evidence type="ECO:0000313" key="2">
    <source>
        <dbReference type="Proteomes" id="UP000516117"/>
    </source>
</evidence>
<sequence>MDFPPVVDLRSPAAVIAFSGWNDAGNAASDLITHLIAAYPGTDLGRIDDERYWDFQHTRPMLRREADGPWIEWPAVRLRVVHHPERDIVAVVGPEPNMLWRSFSAELVARLRAVSPS</sequence>
<reference evidence="1 2" key="1">
    <citation type="submission" date="2020-08" db="EMBL/GenBank/DDBJ databases">
        <title>Genome sequence of Tessaracoccus defluvii JCM 17540T.</title>
        <authorList>
            <person name="Hyun D.-W."/>
            <person name="Bae J.-W."/>
        </authorList>
    </citation>
    <scope>NUCLEOTIDE SEQUENCE [LARGE SCALE GENOMIC DNA]</scope>
    <source>
        <strain evidence="1 2">JCM 17540</strain>
    </source>
</reference>
<dbReference type="Proteomes" id="UP000516117">
    <property type="component" value="Chromosome"/>
</dbReference>
<dbReference type="SUPFAM" id="SSF159659">
    <property type="entry name" value="Cgl1923-like"/>
    <property type="match status" value="1"/>
</dbReference>
<accession>A0A7H0H8B5</accession>
<name>A0A7H0H8B5_9ACTN</name>
<protein>
    <submittedName>
        <fullName evidence="1">PAC2 family protein</fullName>
    </submittedName>
</protein>
<organism evidence="1 2">
    <name type="scientific">Tessaracoccus defluvii</name>
    <dbReference type="NCBI Taxonomy" id="1285901"/>
    <lineage>
        <taxon>Bacteria</taxon>
        <taxon>Bacillati</taxon>
        <taxon>Actinomycetota</taxon>
        <taxon>Actinomycetes</taxon>
        <taxon>Propionibacteriales</taxon>
        <taxon>Propionibacteriaceae</taxon>
        <taxon>Tessaracoccus</taxon>
    </lineage>
</organism>
<evidence type="ECO:0000313" key="1">
    <source>
        <dbReference type="EMBL" id="QNP56781.1"/>
    </source>
</evidence>
<gene>
    <name evidence="1" type="ORF">H9L22_05280</name>
</gene>
<dbReference type="EMBL" id="CP060789">
    <property type="protein sequence ID" value="QNP56781.1"/>
    <property type="molecule type" value="Genomic_DNA"/>
</dbReference>
<proteinExistence type="predicted"/>
<dbReference type="Pfam" id="PF09754">
    <property type="entry name" value="PAC2"/>
    <property type="match status" value="1"/>
</dbReference>